<dbReference type="EMBL" id="CP009122">
    <property type="protein sequence ID" value="AJA07140.1"/>
    <property type="molecule type" value="Genomic_DNA"/>
</dbReference>
<evidence type="ECO:0000313" key="1">
    <source>
        <dbReference type="EMBL" id="AJA07140.1"/>
    </source>
</evidence>
<dbReference type="InterPro" id="IPR009359">
    <property type="entry name" value="PaaB"/>
</dbReference>
<proteinExistence type="predicted"/>
<dbReference type="OrthoDB" id="8593533at2"/>
<dbReference type="HOGENOM" id="CLU_141459_2_0_5"/>
<dbReference type="InterPro" id="IPR038693">
    <property type="entry name" value="PaaB_sf"/>
</dbReference>
<dbReference type="KEGG" id="sphk:SKP52_00990"/>
<dbReference type="AlphaFoldDB" id="A0A0A7PAY2"/>
<evidence type="ECO:0000313" key="2">
    <source>
        <dbReference type="Proteomes" id="UP000030907"/>
    </source>
</evidence>
<dbReference type="Pfam" id="PF06243">
    <property type="entry name" value="PaaB"/>
    <property type="match status" value="1"/>
</dbReference>
<keyword evidence="2" id="KW-1185">Reference proteome</keyword>
<reference evidence="1 2" key="1">
    <citation type="journal article" date="2015" name="Int. J. Syst. Evol. Microbiol.">
        <title>Description of Sphingopyxis fribergensis sp. nov. - a soil bacterium with the ability to degrade styrene and phenylacetic acid.</title>
        <authorList>
            <person name="Oelschlagel M."/>
            <person name="Ruckert C."/>
            <person name="Kalinowski J."/>
            <person name="Schmidt G."/>
            <person name="Schlomann M."/>
            <person name="Tischler D."/>
        </authorList>
    </citation>
    <scope>NUCLEOTIDE SEQUENCE [LARGE SCALE GENOMIC DNA]</scope>
    <source>
        <strain evidence="1 2">Kp5.2</strain>
    </source>
</reference>
<protein>
    <submittedName>
        <fullName evidence="1">Phenylacetate-CoA oxygenase subunit PaaB</fullName>
    </submittedName>
</protein>
<gene>
    <name evidence="1" type="primary">paaB</name>
    <name evidence="1" type="ORF">SKP52_00990</name>
</gene>
<dbReference type="Proteomes" id="UP000030907">
    <property type="component" value="Chromosome"/>
</dbReference>
<organism evidence="1 2">
    <name type="scientific">Sphingopyxis fribergensis</name>
    <dbReference type="NCBI Taxonomy" id="1515612"/>
    <lineage>
        <taxon>Bacteria</taxon>
        <taxon>Pseudomonadati</taxon>
        <taxon>Pseudomonadota</taxon>
        <taxon>Alphaproteobacteria</taxon>
        <taxon>Sphingomonadales</taxon>
        <taxon>Sphingomonadaceae</taxon>
        <taxon>Sphingopyxis</taxon>
    </lineage>
</organism>
<accession>A0A0A7PAY2</accession>
<dbReference type="NCBIfam" id="TIGR02157">
    <property type="entry name" value="PA_CoA_Oxy2"/>
    <property type="match status" value="1"/>
</dbReference>
<dbReference type="PIRSF" id="PIRSF030200">
    <property type="entry name" value="PaaB"/>
    <property type="match status" value="1"/>
</dbReference>
<dbReference type="Gene3D" id="3.10.20.520">
    <property type="entry name" value="Phenylacetic acid degradation B"/>
    <property type="match status" value="1"/>
</dbReference>
<dbReference type="STRING" id="1515612.SKP52_00990"/>
<name>A0A0A7PAY2_9SPHN</name>
<sequence length="94" mass="10594">MSNDWPLWEVFVRARGGLSHKHVGSVHAPDAELALRHARDTYTRRMEGVSIWTVRSADIVASDPGQAGPLFAPAEDKVYRHPTFYDLPDAVRHM</sequence>
<dbReference type="RefSeq" id="WP_039570695.1">
    <property type="nucleotide sequence ID" value="NZ_CP009122.1"/>
</dbReference>